<keyword evidence="3" id="KW-0677">Repeat</keyword>
<dbReference type="AlphaFoldDB" id="A0A9P8PM10"/>
<dbReference type="PROSITE" id="PS50082">
    <property type="entry name" value="WD_REPEATS_2"/>
    <property type="match status" value="1"/>
</dbReference>
<reference evidence="7" key="2">
    <citation type="submission" date="2021-01" db="EMBL/GenBank/DDBJ databases">
        <authorList>
            <person name="Schikora-Tamarit M.A."/>
        </authorList>
    </citation>
    <scope>NUCLEOTIDE SEQUENCE</scope>
    <source>
        <strain evidence="7">CBS2887</strain>
    </source>
</reference>
<evidence type="ECO:0000256" key="4">
    <source>
        <dbReference type="PROSITE-ProRule" id="PRU00221"/>
    </source>
</evidence>
<reference evidence="7" key="1">
    <citation type="journal article" date="2021" name="Open Biol.">
        <title>Shared evolutionary footprints suggest mitochondrial oxidative damage underlies multiple complex I losses in fungi.</title>
        <authorList>
            <person name="Schikora-Tamarit M.A."/>
            <person name="Marcet-Houben M."/>
            <person name="Nosek J."/>
            <person name="Gabaldon T."/>
        </authorList>
    </citation>
    <scope>NUCLEOTIDE SEQUENCE</scope>
    <source>
        <strain evidence="7">CBS2887</strain>
    </source>
</reference>
<dbReference type="OrthoDB" id="10263272at2759"/>
<dbReference type="Gene3D" id="2.130.10.10">
    <property type="entry name" value="YVTN repeat-like/Quinoprotein amine dehydrogenase"/>
    <property type="match status" value="1"/>
</dbReference>
<organism evidence="7 8">
    <name type="scientific">Wickerhamomyces pijperi</name>
    <name type="common">Yeast</name>
    <name type="synonym">Pichia pijperi</name>
    <dbReference type="NCBI Taxonomy" id="599730"/>
    <lineage>
        <taxon>Eukaryota</taxon>
        <taxon>Fungi</taxon>
        <taxon>Dikarya</taxon>
        <taxon>Ascomycota</taxon>
        <taxon>Saccharomycotina</taxon>
        <taxon>Saccharomycetes</taxon>
        <taxon>Phaffomycetales</taxon>
        <taxon>Wickerhamomycetaceae</taxon>
        <taxon>Wickerhamomyces</taxon>
    </lineage>
</organism>
<dbReference type="InterPro" id="IPR001680">
    <property type="entry name" value="WD40_rpt"/>
</dbReference>
<dbReference type="PROSITE" id="PS50294">
    <property type="entry name" value="WD_REPEATS_REGION"/>
    <property type="match status" value="1"/>
</dbReference>
<evidence type="ECO:0000256" key="3">
    <source>
        <dbReference type="ARBA" id="ARBA00022737"/>
    </source>
</evidence>
<name>A0A9P8PM10_WICPI</name>
<evidence type="ECO:0000259" key="6">
    <source>
        <dbReference type="Pfam" id="PF24807"/>
    </source>
</evidence>
<feature type="repeat" description="WD" evidence="4">
    <location>
        <begin position="352"/>
        <end position="393"/>
    </location>
</feature>
<accession>A0A9P8PM10</accession>
<dbReference type="InterPro" id="IPR033010">
    <property type="entry name" value="Cdc20/Fizzy"/>
</dbReference>
<feature type="domain" description="CDC20/Fizzy WD40" evidence="6">
    <location>
        <begin position="221"/>
        <end position="520"/>
    </location>
</feature>
<dbReference type="InterPro" id="IPR015943">
    <property type="entry name" value="WD40/YVTN_repeat-like_dom_sf"/>
</dbReference>
<dbReference type="GO" id="GO:0010997">
    <property type="term" value="F:anaphase-promoting complex binding"/>
    <property type="evidence" value="ECO:0007669"/>
    <property type="project" value="InterPro"/>
</dbReference>
<comment type="caution">
    <text evidence="7">The sequence shown here is derived from an EMBL/GenBank/DDBJ whole genome shotgun (WGS) entry which is preliminary data.</text>
</comment>
<protein>
    <recommendedName>
        <fullName evidence="6">CDC20/Fizzy WD40 domain-containing protein</fullName>
    </recommendedName>
</protein>
<feature type="region of interest" description="Disordered" evidence="5">
    <location>
        <begin position="36"/>
        <end position="57"/>
    </location>
</feature>
<gene>
    <name evidence="7" type="ORF">WICPIJ_009554</name>
</gene>
<dbReference type="GO" id="GO:0031145">
    <property type="term" value="P:anaphase-promoting complex-dependent catabolic process"/>
    <property type="evidence" value="ECO:0007669"/>
    <property type="project" value="TreeGrafter"/>
</dbReference>
<dbReference type="InterPro" id="IPR056150">
    <property type="entry name" value="WD40_CDC20-Fz"/>
</dbReference>
<evidence type="ECO:0000256" key="5">
    <source>
        <dbReference type="SAM" id="MobiDB-lite"/>
    </source>
</evidence>
<keyword evidence="8" id="KW-1185">Reference proteome</keyword>
<keyword evidence="2 4" id="KW-0853">WD repeat</keyword>
<dbReference type="GO" id="GO:1990757">
    <property type="term" value="F:ubiquitin ligase activator activity"/>
    <property type="evidence" value="ECO:0007669"/>
    <property type="project" value="TreeGrafter"/>
</dbReference>
<dbReference type="GO" id="GO:1905786">
    <property type="term" value="P:positive regulation of anaphase-promoting complex-dependent catabolic process"/>
    <property type="evidence" value="ECO:0007669"/>
    <property type="project" value="TreeGrafter"/>
</dbReference>
<dbReference type="Pfam" id="PF24807">
    <property type="entry name" value="WD40_CDC20-Fz"/>
    <property type="match status" value="1"/>
</dbReference>
<dbReference type="InterPro" id="IPR036322">
    <property type="entry name" value="WD40_repeat_dom_sf"/>
</dbReference>
<dbReference type="EMBL" id="JAEUBG010005503">
    <property type="protein sequence ID" value="KAH3674516.1"/>
    <property type="molecule type" value="Genomic_DNA"/>
</dbReference>
<evidence type="ECO:0000256" key="1">
    <source>
        <dbReference type="ARBA" id="ARBA00006445"/>
    </source>
</evidence>
<evidence type="ECO:0000313" key="7">
    <source>
        <dbReference type="EMBL" id="KAH3674516.1"/>
    </source>
</evidence>
<dbReference type="SUPFAM" id="SSF50978">
    <property type="entry name" value="WD40 repeat-like"/>
    <property type="match status" value="1"/>
</dbReference>
<dbReference type="Proteomes" id="UP000774326">
    <property type="component" value="Unassembled WGS sequence"/>
</dbReference>
<evidence type="ECO:0000256" key="2">
    <source>
        <dbReference type="ARBA" id="ARBA00022574"/>
    </source>
</evidence>
<dbReference type="SMART" id="SM00320">
    <property type="entry name" value="WD40"/>
    <property type="match status" value="6"/>
</dbReference>
<dbReference type="PANTHER" id="PTHR19918:SF5">
    <property type="entry name" value="MEIOSIS-SPECIFIC APC_C ACTIVATOR PROTEIN AMA1"/>
    <property type="match status" value="1"/>
</dbReference>
<dbReference type="PANTHER" id="PTHR19918">
    <property type="entry name" value="CELL DIVISION CYCLE 20 CDC20 FIZZY -RELATED"/>
    <property type="match status" value="1"/>
</dbReference>
<evidence type="ECO:0000313" key="8">
    <source>
        <dbReference type="Proteomes" id="UP000774326"/>
    </source>
</evidence>
<sequence>MLNSNSLSSSSKRYDDKVMDRFIPSIASQHNFRSIATDPTATSPNHHTGTSSQRLTGVQQIRDSVIFNLNETSINEGSLALNNSDDPSSTSAAPSPNSNTGSLSSPNTSRDIIAEALNFTPQNRVLHFSPSSNFKKRLGPGLNIGGCNSSNTISSSPSSLFSVGNSRFGMDQGYTSARNSFDSDTSNISSFTTSTSTTPGSVIPRKKNKKVIKSHIPYRVLDAPSLRNDFYTNLISWSTSSNRIAVGLSSHVYIWSEEEGASLLDIPDDQTVSCVSFSNGEFIAVASKSGRIFIFSQDSQLLLDQHVNIGQGICCISWAPNEPNKFYAGDEGGDVLLFEVSDQGSLKLIKGFKCHQQQVCGISVSYDGKQIAVGGNDNCCTIWDVQDQENPTMKFFLPHQAAVKAIAYCPWSSSLLATGGGSKDRTIRYWHTNSGTLLEAIPTKGQITSLIWSKRKKQIVVTFGFGDSNKPLLIGLYSYPKMEPVVQVEATPNLRILSAVMSPDSSSICVAANDETVRFYELWNPNDRIIVDSQEDGLYGSELIELCEGITKTGGLIR</sequence>
<proteinExistence type="inferred from homology"/>
<dbReference type="GO" id="GO:0005680">
    <property type="term" value="C:anaphase-promoting complex"/>
    <property type="evidence" value="ECO:0007669"/>
    <property type="project" value="TreeGrafter"/>
</dbReference>
<comment type="similarity">
    <text evidence="1">Belongs to the WD repeat CDC20/Fizzy family.</text>
</comment>
<feature type="region of interest" description="Disordered" evidence="5">
    <location>
        <begin position="78"/>
        <end position="108"/>
    </location>
</feature>
<feature type="compositionally biased region" description="Low complexity" evidence="5">
    <location>
        <begin position="82"/>
        <end position="100"/>
    </location>
</feature>